<evidence type="ECO:0000313" key="3">
    <source>
        <dbReference type="Proteomes" id="UP000198615"/>
    </source>
</evidence>
<dbReference type="AlphaFoldDB" id="A0A8G2BPA9"/>
<name>A0A8G2BPA9_9PROT</name>
<gene>
    <name evidence="1" type="ORF">SAMN05660686_05014</name>
    <name evidence="2" type="ORF">SAMN05660686_05030</name>
</gene>
<evidence type="ECO:0000313" key="2">
    <source>
        <dbReference type="EMBL" id="SDG61611.1"/>
    </source>
</evidence>
<dbReference type="RefSeq" id="WP_093154782.1">
    <property type="nucleotide sequence ID" value="NZ_FNBW01000036.1"/>
</dbReference>
<dbReference type="Proteomes" id="UP000198615">
    <property type="component" value="Unassembled WGS sequence"/>
</dbReference>
<accession>A0A8G2BPA9</accession>
<proteinExistence type="predicted"/>
<sequence>MRALANRHTRPAAEAPVQCEIYEASRPAEVPVVHLDVWYGRRDLWVYRAAGGEVRTLTPVRGLPTPLPDAEWLGWPPIGEFLAGQGI</sequence>
<evidence type="ECO:0000313" key="1">
    <source>
        <dbReference type="EMBL" id="SDG61208.1"/>
    </source>
</evidence>
<protein>
    <submittedName>
        <fullName evidence="2">Uncharacterized protein</fullName>
    </submittedName>
</protein>
<organism evidence="2 3">
    <name type="scientific">Thalassobaculum litoreum DSM 18839</name>
    <dbReference type="NCBI Taxonomy" id="1123362"/>
    <lineage>
        <taxon>Bacteria</taxon>
        <taxon>Pseudomonadati</taxon>
        <taxon>Pseudomonadota</taxon>
        <taxon>Alphaproteobacteria</taxon>
        <taxon>Rhodospirillales</taxon>
        <taxon>Thalassobaculaceae</taxon>
        <taxon>Thalassobaculum</taxon>
    </lineage>
</organism>
<dbReference type="EMBL" id="FNBW01000036">
    <property type="protein sequence ID" value="SDG61208.1"/>
    <property type="molecule type" value="Genomic_DNA"/>
</dbReference>
<reference evidence="2 3" key="1">
    <citation type="submission" date="2016-10" db="EMBL/GenBank/DDBJ databases">
        <authorList>
            <person name="Varghese N."/>
            <person name="Submissions S."/>
        </authorList>
    </citation>
    <scope>NUCLEOTIDE SEQUENCE [LARGE SCALE GENOMIC DNA]</scope>
    <source>
        <strain evidence="2 3">DSM 18839</strain>
    </source>
</reference>
<comment type="caution">
    <text evidence="2">The sequence shown here is derived from an EMBL/GenBank/DDBJ whole genome shotgun (WGS) entry which is preliminary data.</text>
</comment>
<dbReference type="EMBL" id="FNBW01000037">
    <property type="protein sequence ID" value="SDG61611.1"/>
    <property type="molecule type" value="Genomic_DNA"/>
</dbReference>
<keyword evidence="3" id="KW-1185">Reference proteome</keyword>